<evidence type="ECO:0000313" key="2">
    <source>
        <dbReference type="EMBL" id="MBC3831988.1"/>
    </source>
</evidence>
<dbReference type="PANTHER" id="PTHR46825:SF9">
    <property type="entry name" value="BETA-LACTAMASE-RELATED DOMAIN-CONTAINING PROTEIN"/>
    <property type="match status" value="1"/>
</dbReference>
<dbReference type="EMBL" id="JACOFU010000004">
    <property type="protein sequence ID" value="MBC3831988.1"/>
    <property type="molecule type" value="Genomic_DNA"/>
</dbReference>
<comment type="caution">
    <text evidence="2">The sequence shown here is derived from an EMBL/GenBank/DDBJ whole genome shotgun (WGS) entry which is preliminary data.</text>
</comment>
<dbReference type="InterPro" id="IPR001466">
    <property type="entry name" value="Beta-lactam-related"/>
</dbReference>
<protein>
    <submittedName>
        <fullName evidence="2">Beta-lactamase family protein</fullName>
    </submittedName>
</protein>
<evidence type="ECO:0000259" key="1">
    <source>
        <dbReference type="Pfam" id="PF00144"/>
    </source>
</evidence>
<gene>
    <name evidence="2" type="ORF">H8K33_10745</name>
</gene>
<dbReference type="PANTHER" id="PTHR46825">
    <property type="entry name" value="D-ALANYL-D-ALANINE-CARBOXYPEPTIDASE/ENDOPEPTIDASE AMPH"/>
    <property type="match status" value="1"/>
</dbReference>
<evidence type="ECO:0000313" key="3">
    <source>
        <dbReference type="Proteomes" id="UP000643610"/>
    </source>
</evidence>
<keyword evidence="3" id="KW-1185">Reference proteome</keyword>
<accession>A0ABR6XR72</accession>
<dbReference type="InterPro" id="IPR012338">
    <property type="entry name" value="Beta-lactam/transpept-like"/>
</dbReference>
<proteinExistence type="predicted"/>
<feature type="domain" description="Beta-lactamase-related" evidence="1">
    <location>
        <begin position="20"/>
        <end position="361"/>
    </location>
</feature>
<dbReference type="InterPro" id="IPR050491">
    <property type="entry name" value="AmpC-like"/>
</dbReference>
<organism evidence="2 3">
    <name type="scientific">Undibacterium amnicola</name>
    <dbReference type="NCBI Taxonomy" id="1834038"/>
    <lineage>
        <taxon>Bacteria</taxon>
        <taxon>Pseudomonadati</taxon>
        <taxon>Pseudomonadota</taxon>
        <taxon>Betaproteobacteria</taxon>
        <taxon>Burkholderiales</taxon>
        <taxon>Oxalobacteraceae</taxon>
        <taxon>Undibacterium</taxon>
    </lineage>
</organism>
<reference evidence="2 3" key="1">
    <citation type="submission" date="2020-08" db="EMBL/GenBank/DDBJ databases">
        <title>Novel species isolated from subtropical streams in China.</title>
        <authorList>
            <person name="Lu H."/>
        </authorList>
    </citation>
    <scope>NUCLEOTIDE SEQUENCE [LARGE SCALE GENOMIC DNA]</scope>
    <source>
        <strain evidence="2 3">KCTC 52442</strain>
    </source>
</reference>
<sequence length="389" mass="42872">MSSEEGAAAKSQSADVNAQIDAIVEQRIKDGGMVGVGGAIIVNKKVVWMKGYGFADKEHAIAFTPDTIMNIGSISKTFTGAALMRAVQEGKVSLDENINSYLPFKVINPHHPSEPITLRQLATHTSGITDRQAAYESVYHFGGDSPEALGGFLQRYFARDGKLYSNDNFLKTKPGTHREYSNIGAGLAGYIVERAVGERLNAYTKRHIFAPLRMSNSGWFLSEISPAKHARLYVAQGLRIPIPLYGITTYPEGGVRTSVSDLARFFAALLNDGEYEGARILKQKSVEEMLRFQYTSANKPDNVNLQGEDSVNSGIFWATKHDTTRIGHNGSDPGVRTIMLADPNKEIGVILFTNTSMHDEESGHYYHIFETLWKHALQIKTQADKAAKQ</sequence>
<dbReference type="Pfam" id="PF00144">
    <property type="entry name" value="Beta-lactamase"/>
    <property type="match status" value="1"/>
</dbReference>
<dbReference type="Proteomes" id="UP000643610">
    <property type="component" value="Unassembled WGS sequence"/>
</dbReference>
<name>A0ABR6XR72_9BURK</name>
<dbReference type="Gene3D" id="3.40.710.10">
    <property type="entry name" value="DD-peptidase/beta-lactamase superfamily"/>
    <property type="match status" value="1"/>
</dbReference>
<dbReference type="SUPFAM" id="SSF56601">
    <property type="entry name" value="beta-lactamase/transpeptidase-like"/>
    <property type="match status" value="1"/>
</dbReference>